<evidence type="ECO:0000259" key="10">
    <source>
        <dbReference type="Pfam" id="PF12821"/>
    </source>
</evidence>
<keyword evidence="6 9" id="KW-0472">Membrane</keyword>
<evidence type="ECO:0000256" key="5">
    <source>
        <dbReference type="ARBA" id="ARBA00022989"/>
    </source>
</evidence>
<dbReference type="PANTHER" id="PTHR34390:SF1">
    <property type="entry name" value="SUCCINATE TRANSPORTER SUBUNIT YJJB-RELATED"/>
    <property type="match status" value="1"/>
</dbReference>
<gene>
    <name evidence="11" type="primary">yjjB</name>
    <name evidence="11" type="ORF">NCTC5047_04878</name>
</gene>
<dbReference type="InterPro" id="IPR050539">
    <property type="entry name" value="ThrE_Dicarb/AminoAcid_Exp"/>
</dbReference>
<evidence type="ECO:0000256" key="1">
    <source>
        <dbReference type="ARBA" id="ARBA00004651"/>
    </source>
</evidence>
<reference evidence="11 12" key="1">
    <citation type="submission" date="2018-06" db="EMBL/GenBank/DDBJ databases">
        <authorList>
            <consortium name="Pathogen Informatics"/>
            <person name="Doyle S."/>
        </authorList>
    </citation>
    <scope>NUCLEOTIDE SEQUENCE [LARGE SCALE GENOMIC DNA]</scope>
    <source>
        <strain evidence="11 12">NCTC5047</strain>
    </source>
</reference>
<name>A0A377XKP1_KLEPN</name>
<evidence type="ECO:0000256" key="2">
    <source>
        <dbReference type="ARBA" id="ARBA00022475"/>
    </source>
</evidence>
<evidence type="ECO:0000256" key="8">
    <source>
        <dbReference type="ARBA" id="ARBA00038684"/>
    </source>
</evidence>
<evidence type="ECO:0000313" key="11">
    <source>
        <dbReference type="EMBL" id="STT83856.1"/>
    </source>
</evidence>
<keyword evidence="2" id="KW-1003">Cell membrane</keyword>
<dbReference type="GO" id="GO:0005886">
    <property type="term" value="C:plasma membrane"/>
    <property type="evidence" value="ECO:0007669"/>
    <property type="project" value="UniProtKB-SubCell"/>
</dbReference>
<evidence type="ECO:0000256" key="4">
    <source>
        <dbReference type="ARBA" id="ARBA00022692"/>
    </source>
</evidence>
<feature type="transmembrane region" description="Helical" evidence="9">
    <location>
        <begin position="6"/>
        <end position="27"/>
    </location>
</feature>
<evidence type="ECO:0000313" key="12">
    <source>
        <dbReference type="Proteomes" id="UP000254340"/>
    </source>
</evidence>
<proteinExistence type="inferred from homology"/>
<comment type="subcellular location">
    <subcellularLocation>
        <location evidence="1">Cell membrane</location>
        <topology evidence="1">Multi-pass membrane protein</topology>
    </subcellularLocation>
</comment>
<accession>A0A377XKP1</accession>
<dbReference type="Pfam" id="PF12821">
    <property type="entry name" value="ThrE_2"/>
    <property type="match status" value="1"/>
</dbReference>
<protein>
    <submittedName>
        <fullName evidence="11">Inner membrane protein</fullName>
    </submittedName>
</protein>
<dbReference type="EMBL" id="UGLH01000006">
    <property type="protein sequence ID" value="STT83856.1"/>
    <property type="molecule type" value="Genomic_DNA"/>
</dbReference>
<evidence type="ECO:0000256" key="7">
    <source>
        <dbReference type="ARBA" id="ARBA00034125"/>
    </source>
</evidence>
<keyword evidence="3" id="KW-0997">Cell inner membrane</keyword>
<feature type="domain" description="Threonine/Serine exporter ThrE" evidence="10">
    <location>
        <begin position="13"/>
        <end position="74"/>
    </location>
</feature>
<dbReference type="AlphaFoldDB" id="A0A377XKP1"/>
<evidence type="ECO:0000256" key="6">
    <source>
        <dbReference type="ARBA" id="ARBA00023136"/>
    </source>
</evidence>
<organism evidence="11 12">
    <name type="scientific">Klebsiella pneumoniae</name>
    <dbReference type="NCBI Taxonomy" id="573"/>
    <lineage>
        <taxon>Bacteria</taxon>
        <taxon>Pseudomonadati</taxon>
        <taxon>Pseudomonadota</taxon>
        <taxon>Gammaproteobacteria</taxon>
        <taxon>Enterobacterales</taxon>
        <taxon>Enterobacteriaceae</taxon>
        <taxon>Klebsiella/Raoultella group</taxon>
        <taxon>Klebsiella</taxon>
        <taxon>Klebsiella pneumoniae complex</taxon>
    </lineage>
</organism>
<evidence type="ECO:0000256" key="9">
    <source>
        <dbReference type="SAM" id="Phobius"/>
    </source>
</evidence>
<dbReference type="GO" id="GO:0015744">
    <property type="term" value="P:succinate transport"/>
    <property type="evidence" value="ECO:0007669"/>
    <property type="project" value="TreeGrafter"/>
</dbReference>
<sequence>MGIISFIFALAEDMLLAAIPAVGFAMVFNVPQRALRWCALLGAIGHGSRMIMMSAGFNIEWATFLAALLVGSIGIPMVALVSGASEDFYRRRRDPDVSWHLSLHGDDFRGKNQSFWLFGRDDDFAAEQFFKGLFDCGRPFDWPVDTRPVAVS</sequence>
<keyword evidence="5 9" id="KW-1133">Transmembrane helix</keyword>
<dbReference type="Proteomes" id="UP000254340">
    <property type="component" value="Unassembled WGS sequence"/>
</dbReference>
<comment type="similarity">
    <text evidence="7">Belongs to the ThrE exporter (TC 2.A.79) family.</text>
</comment>
<dbReference type="InterPro" id="IPR024528">
    <property type="entry name" value="ThrE_2"/>
</dbReference>
<dbReference type="PANTHER" id="PTHR34390">
    <property type="entry name" value="UPF0442 PROTEIN YJJB-RELATED"/>
    <property type="match status" value="1"/>
</dbReference>
<feature type="transmembrane region" description="Helical" evidence="9">
    <location>
        <begin position="61"/>
        <end position="83"/>
    </location>
</feature>
<keyword evidence="4 9" id="KW-0812">Transmembrane</keyword>
<comment type="subunit">
    <text evidence="8">The transporter is composed of YjjB and YjjP.</text>
</comment>
<evidence type="ECO:0000256" key="3">
    <source>
        <dbReference type="ARBA" id="ARBA00022519"/>
    </source>
</evidence>